<organism evidence="2 3">
    <name type="scientific">Rhizobium herbae</name>
    <dbReference type="NCBI Taxonomy" id="508661"/>
    <lineage>
        <taxon>Bacteria</taxon>
        <taxon>Pseudomonadati</taxon>
        <taxon>Pseudomonadota</taxon>
        <taxon>Alphaproteobacteria</taxon>
        <taxon>Hyphomicrobiales</taxon>
        <taxon>Rhizobiaceae</taxon>
        <taxon>Rhizobium/Agrobacterium group</taxon>
        <taxon>Rhizobium</taxon>
    </lineage>
</organism>
<feature type="compositionally biased region" description="Polar residues" evidence="1">
    <location>
        <begin position="516"/>
        <end position="539"/>
    </location>
</feature>
<keyword evidence="3" id="KW-1185">Reference proteome</keyword>
<evidence type="ECO:0000313" key="3">
    <source>
        <dbReference type="Proteomes" id="UP000757604"/>
    </source>
</evidence>
<dbReference type="RefSeq" id="WP_220373256.1">
    <property type="nucleotide sequence ID" value="NZ_JAEUAO010000004.1"/>
</dbReference>
<feature type="compositionally biased region" description="Basic and acidic residues" evidence="1">
    <location>
        <begin position="214"/>
        <end position="234"/>
    </location>
</feature>
<evidence type="ECO:0000256" key="1">
    <source>
        <dbReference type="SAM" id="MobiDB-lite"/>
    </source>
</evidence>
<dbReference type="Proteomes" id="UP000757604">
    <property type="component" value="Unassembled WGS sequence"/>
</dbReference>
<evidence type="ECO:0008006" key="4">
    <source>
        <dbReference type="Google" id="ProtNLM"/>
    </source>
</evidence>
<feature type="compositionally biased region" description="Basic and acidic residues" evidence="1">
    <location>
        <begin position="322"/>
        <end position="342"/>
    </location>
</feature>
<feature type="region of interest" description="Disordered" evidence="1">
    <location>
        <begin position="189"/>
        <end position="376"/>
    </location>
</feature>
<feature type="region of interest" description="Disordered" evidence="1">
    <location>
        <begin position="492"/>
        <end position="604"/>
    </location>
</feature>
<reference evidence="2 3" key="1">
    <citation type="journal article" date="2021" name="MBio">
        <title>Poor Competitiveness of Bradyrhizobium in Pigeon Pea Root Colonization in Indian Soils.</title>
        <authorList>
            <person name="Chalasani D."/>
            <person name="Basu A."/>
            <person name="Pullabhotla S.V.S.R.N."/>
            <person name="Jorrin B."/>
            <person name="Neal A.L."/>
            <person name="Poole P.S."/>
            <person name="Podile A.R."/>
            <person name="Tkacz A."/>
        </authorList>
    </citation>
    <scope>NUCLEOTIDE SEQUENCE [LARGE SCALE GENOMIC DNA]</scope>
    <source>
        <strain evidence="2 3">HU44</strain>
    </source>
</reference>
<sequence>MADFVAVIRRTVDGLSDNVPEMRAKVYEKARGAVRRQLESMKPRPSDEMIERQMVKLEAAIMEVESDHAEALPALEEELAAAPPEVAAEPVETTEERAVAEAAPPAVAEGHPAVETDAEDSHGDVVQEPSQPVEAHADAVAPVDETVESPGFDETAAPVAAGAGETYAEQGEPAPTAEPVGQAEFAATDETVEAPAEDEPQQHELSQHQLPQPELRRDETPHELRQDEVPHEELPQAASEPPYAVAAQTSSQDDAHVSSLLEDEFSAAPATVKDKPMPSASSSEWELPEWNDPVPVAAHSQSVWTEAASDGAITDDIPDLTDYERAEPVAPRHAESSGKEQETAEPSHSWAWDDRDPFTQQSATGDSTEPAISDWSWPVEKQAPADEQKPAGNAWNDVDDLLHYNAPAATGAAAAFQQNREAAGVGEDLAVPSRPVSYRAEPKRSSINLKVIAIVAAVLIILAGATYAYWRNQEAVNAWVTATINSLTAQVPAQKTPDATGSQATKNVATPEASKQAETPPSTEVASVEGSSTKFTQRLQADGTEVDQGPAPVPGGEAASEEGKSVAAQTEAGAPQDVAQATGGQADNAQPPQAVPEQQTAVNPATQQIPAGAQKMFLYEERLGQSAPTAIEGNVAWSVKEESPGGDAKPEPVVQAQINVPERGLTALMTIKRNADTSLPASHVIEFVFSLPENFEGGSIESVQRVAMKRNEQDRGDPLIAVPAKITEDFHMIALNDFPEAVATNTELLRSRSWIDIPLTYRNGRRALLTLEKGPAGTEAFAKAMQAWSIVAKPNPAGQ</sequence>
<proteinExistence type="predicted"/>
<accession>A0ABS7HDN6</accession>
<feature type="region of interest" description="Disordered" evidence="1">
    <location>
        <begin position="115"/>
        <end position="135"/>
    </location>
</feature>
<feature type="compositionally biased region" description="Polar residues" evidence="1">
    <location>
        <begin position="492"/>
        <end position="508"/>
    </location>
</feature>
<gene>
    <name evidence="2" type="ORF">JNB71_18450</name>
</gene>
<feature type="compositionally biased region" description="Polar residues" evidence="1">
    <location>
        <begin position="358"/>
        <end position="367"/>
    </location>
</feature>
<dbReference type="EMBL" id="JAEUAO010000004">
    <property type="protein sequence ID" value="MBW9065288.1"/>
    <property type="molecule type" value="Genomic_DNA"/>
</dbReference>
<evidence type="ECO:0000313" key="2">
    <source>
        <dbReference type="EMBL" id="MBW9065288.1"/>
    </source>
</evidence>
<protein>
    <recommendedName>
        <fullName evidence="4">Transcriptional regulator</fullName>
    </recommendedName>
</protein>
<comment type="caution">
    <text evidence="2">The sequence shown here is derived from an EMBL/GenBank/DDBJ whole genome shotgun (WGS) entry which is preliminary data.</text>
</comment>
<name>A0ABS7HDN6_9HYPH</name>
<feature type="compositionally biased region" description="Acidic residues" evidence="1">
    <location>
        <begin position="190"/>
        <end position="199"/>
    </location>
</feature>
<feature type="compositionally biased region" description="Polar residues" evidence="1">
    <location>
        <begin position="582"/>
        <end position="604"/>
    </location>
</feature>